<evidence type="ECO:0000313" key="2">
    <source>
        <dbReference type="EnsemblPlants" id="cds.evm.model.01.2393"/>
    </source>
</evidence>
<feature type="region of interest" description="Disordered" evidence="1">
    <location>
        <begin position="149"/>
        <end position="177"/>
    </location>
</feature>
<dbReference type="EMBL" id="UZAU01000073">
    <property type="status" value="NOT_ANNOTATED_CDS"/>
    <property type="molecule type" value="Genomic_DNA"/>
</dbReference>
<dbReference type="Gramene" id="evm.model.01.2393">
    <property type="protein sequence ID" value="cds.evm.model.01.2393"/>
    <property type="gene ID" value="evm.TU.01.2393"/>
</dbReference>
<evidence type="ECO:0000313" key="3">
    <source>
        <dbReference type="Proteomes" id="UP000596661"/>
    </source>
</evidence>
<proteinExistence type="predicted"/>
<accession>A0A803NL04</accession>
<evidence type="ECO:0000256" key="1">
    <source>
        <dbReference type="SAM" id="MobiDB-lite"/>
    </source>
</evidence>
<sequence>MSQPMRGHKEKVGFYMLECYSKNFPCPTISMQYMHDFRDYYLYTSVFPVEEGSHPHYRFQHCKLSSLVSLDPEVGREGSLVMRNVGALGATTSGSGEIPFHIIRAPTLDYFDNIDQDQLGTFQMVLLNRLLGNIQSRSKEVLEIARECKDKGKKGRTSRSGSQQLAPPASNLEATPKATGTEDLSTFVIDLTEHILFVVPLQKITKKEYWVFQEQPGSSSATLVSKVIPTISIQLSMGNTALPALPPPHFNLPIKPISLTEEGKTYLEALENFNNKSIVSASTSSKLKADRLIHAIFSRQVSLMAERHYSMAIQQAYELKVLRAERANPKKRREEAIKDIVEGNTIMDTMIKQRKAGEAEQKVIQRAEETKAKLDSSEKAHEESQNKLPSWKEKTQD</sequence>
<dbReference type="AlphaFoldDB" id="A0A803NL04"/>
<feature type="compositionally biased region" description="Basic and acidic residues" evidence="1">
    <location>
        <begin position="355"/>
        <end position="397"/>
    </location>
</feature>
<keyword evidence="3" id="KW-1185">Reference proteome</keyword>
<dbReference type="Proteomes" id="UP000596661">
    <property type="component" value="Chromosome 1"/>
</dbReference>
<organism evidence="2 3">
    <name type="scientific">Cannabis sativa</name>
    <name type="common">Hemp</name>
    <name type="synonym">Marijuana</name>
    <dbReference type="NCBI Taxonomy" id="3483"/>
    <lineage>
        <taxon>Eukaryota</taxon>
        <taxon>Viridiplantae</taxon>
        <taxon>Streptophyta</taxon>
        <taxon>Embryophyta</taxon>
        <taxon>Tracheophyta</taxon>
        <taxon>Spermatophyta</taxon>
        <taxon>Magnoliopsida</taxon>
        <taxon>eudicotyledons</taxon>
        <taxon>Gunneridae</taxon>
        <taxon>Pentapetalae</taxon>
        <taxon>rosids</taxon>
        <taxon>fabids</taxon>
        <taxon>Rosales</taxon>
        <taxon>Cannabaceae</taxon>
        <taxon>Cannabis</taxon>
    </lineage>
</organism>
<feature type="region of interest" description="Disordered" evidence="1">
    <location>
        <begin position="353"/>
        <end position="397"/>
    </location>
</feature>
<reference evidence="2" key="2">
    <citation type="submission" date="2021-03" db="UniProtKB">
        <authorList>
            <consortium name="EnsemblPlants"/>
        </authorList>
    </citation>
    <scope>IDENTIFICATION</scope>
</reference>
<dbReference type="EnsemblPlants" id="evm.model.01.2393">
    <property type="protein sequence ID" value="cds.evm.model.01.2393"/>
    <property type="gene ID" value="evm.TU.01.2393"/>
</dbReference>
<name>A0A803NL04_CANSA</name>
<protein>
    <submittedName>
        <fullName evidence="2">Uncharacterized protein</fullName>
    </submittedName>
</protein>
<reference evidence="2" key="1">
    <citation type="submission" date="2018-11" db="EMBL/GenBank/DDBJ databases">
        <authorList>
            <person name="Grassa J C."/>
        </authorList>
    </citation>
    <scope>NUCLEOTIDE SEQUENCE [LARGE SCALE GENOMIC DNA]</scope>
</reference>